<dbReference type="GO" id="GO:0016651">
    <property type="term" value="F:oxidoreductase activity, acting on NAD(P)H"/>
    <property type="evidence" value="ECO:0007669"/>
    <property type="project" value="InterPro"/>
</dbReference>
<dbReference type="InterPro" id="IPR036291">
    <property type="entry name" value="NAD(P)-bd_dom_sf"/>
</dbReference>
<dbReference type="PANTHER" id="PTHR45348">
    <property type="entry name" value="HYPOTHETICAL OXIDOREDUCTASE (EUROFUNG)"/>
    <property type="match status" value="1"/>
</dbReference>
<dbReference type="InterPro" id="IPR013149">
    <property type="entry name" value="ADH-like_C"/>
</dbReference>
<dbReference type="Gene3D" id="3.40.50.720">
    <property type="entry name" value="NAD(P)-binding Rossmann-like Domain"/>
    <property type="match status" value="1"/>
</dbReference>
<dbReference type="EMBL" id="JABELV010000170">
    <property type="protein sequence ID" value="KAG7528712.1"/>
    <property type="molecule type" value="Genomic_DNA"/>
</dbReference>
<evidence type="ECO:0000313" key="2">
    <source>
        <dbReference type="EMBL" id="KAG7528712.1"/>
    </source>
</evidence>
<keyword evidence="3" id="KW-1185">Reference proteome</keyword>
<dbReference type="Pfam" id="PF08240">
    <property type="entry name" value="ADH_N"/>
    <property type="match status" value="1"/>
</dbReference>
<dbReference type="InterPro" id="IPR047122">
    <property type="entry name" value="Trans-enoyl_RdTase-like"/>
</dbReference>
<gene>
    <name evidence="2" type="ORF">FFLO_05973</name>
</gene>
<accession>A0A8K0NL01</accession>
<protein>
    <recommendedName>
        <fullName evidence="1">Enoyl reductase (ER) domain-containing protein</fullName>
    </recommendedName>
</protein>
<sequence>MGTDGAGIVLAVGSEVRHVKVGDRVAGMVHGASSRTNGTAAEVTIYDAALLWAMPEGMSFTEGAAITATHLTAVQTLYMRWDLARPSKPDTSEVKKILLVWGGATAVGHHAIQLAHLSGYRVFVTAAPDHHSRLMDMGAERCFDYRNPDIVQQIREAAGEQGIFAAYDTPASNKSTESCIDAIGPSGGRVMSTLPPSEEVVSRRLDVELEFVLVYTLVGYAFKFANAFDFPANANDRKQSYEWVTEELPAIFAGWEEGQGSSRYTPQALRVGHGLERVHEGIAILGRGSYKAEKLVYTIV</sequence>
<dbReference type="InterPro" id="IPR011032">
    <property type="entry name" value="GroES-like_sf"/>
</dbReference>
<dbReference type="Proteomes" id="UP000812966">
    <property type="component" value="Unassembled WGS sequence"/>
</dbReference>
<reference evidence="2" key="1">
    <citation type="submission" date="2020-04" db="EMBL/GenBank/DDBJ databases">
        <title>Analysis of mating type loci in Filobasidium floriforme.</title>
        <authorList>
            <person name="Nowrousian M."/>
        </authorList>
    </citation>
    <scope>NUCLEOTIDE SEQUENCE</scope>
    <source>
        <strain evidence="2">CBS 6242</strain>
    </source>
</reference>
<dbReference type="SUPFAM" id="SSF50129">
    <property type="entry name" value="GroES-like"/>
    <property type="match status" value="1"/>
</dbReference>
<dbReference type="Pfam" id="PF00107">
    <property type="entry name" value="ADH_zinc_N"/>
    <property type="match status" value="1"/>
</dbReference>
<organism evidence="2 3">
    <name type="scientific">Filobasidium floriforme</name>
    <dbReference type="NCBI Taxonomy" id="5210"/>
    <lineage>
        <taxon>Eukaryota</taxon>
        <taxon>Fungi</taxon>
        <taxon>Dikarya</taxon>
        <taxon>Basidiomycota</taxon>
        <taxon>Agaricomycotina</taxon>
        <taxon>Tremellomycetes</taxon>
        <taxon>Filobasidiales</taxon>
        <taxon>Filobasidiaceae</taxon>
        <taxon>Filobasidium</taxon>
    </lineage>
</organism>
<proteinExistence type="predicted"/>
<dbReference type="CDD" id="cd08249">
    <property type="entry name" value="enoyl_reductase_like"/>
    <property type="match status" value="1"/>
</dbReference>
<dbReference type="InterPro" id="IPR013154">
    <property type="entry name" value="ADH-like_N"/>
</dbReference>
<name>A0A8K0NL01_9TREE</name>
<dbReference type="AlphaFoldDB" id="A0A8K0NL01"/>
<evidence type="ECO:0000313" key="3">
    <source>
        <dbReference type="Proteomes" id="UP000812966"/>
    </source>
</evidence>
<dbReference type="PANTHER" id="PTHR45348:SF2">
    <property type="entry name" value="ZINC-TYPE ALCOHOL DEHYDROGENASE-LIKE PROTEIN C2E1P3.01"/>
    <property type="match status" value="1"/>
</dbReference>
<feature type="domain" description="Enoyl reductase (ER)" evidence="1">
    <location>
        <begin position="2"/>
        <end position="297"/>
    </location>
</feature>
<evidence type="ECO:0000259" key="1">
    <source>
        <dbReference type="SMART" id="SM00829"/>
    </source>
</evidence>
<dbReference type="Gene3D" id="3.90.180.10">
    <property type="entry name" value="Medium-chain alcohol dehydrogenases, catalytic domain"/>
    <property type="match status" value="1"/>
</dbReference>
<dbReference type="InterPro" id="IPR020843">
    <property type="entry name" value="ER"/>
</dbReference>
<dbReference type="SUPFAM" id="SSF51735">
    <property type="entry name" value="NAD(P)-binding Rossmann-fold domains"/>
    <property type="match status" value="1"/>
</dbReference>
<comment type="caution">
    <text evidence="2">The sequence shown here is derived from an EMBL/GenBank/DDBJ whole genome shotgun (WGS) entry which is preliminary data.</text>
</comment>
<dbReference type="SMART" id="SM00829">
    <property type="entry name" value="PKS_ER"/>
    <property type="match status" value="1"/>
</dbReference>